<evidence type="ECO:0000256" key="5">
    <source>
        <dbReference type="PROSITE-ProRule" id="PRU10133"/>
    </source>
</evidence>
<dbReference type="Gene3D" id="3.10.110.10">
    <property type="entry name" value="Ubiquitin Conjugating Enzyme"/>
    <property type="match status" value="1"/>
</dbReference>
<dbReference type="SMART" id="SM00212">
    <property type="entry name" value="UBCc"/>
    <property type="match status" value="1"/>
</dbReference>
<dbReference type="PROSITE" id="PS50127">
    <property type="entry name" value="UBC_2"/>
    <property type="match status" value="1"/>
</dbReference>
<dbReference type="GO" id="GO:0061631">
    <property type="term" value="F:ubiquitin conjugating enzyme activity"/>
    <property type="evidence" value="ECO:0007669"/>
    <property type="project" value="UniProtKB-EC"/>
</dbReference>
<evidence type="ECO:0000259" key="7">
    <source>
        <dbReference type="PROSITE" id="PS50127"/>
    </source>
</evidence>
<dbReference type="InterPro" id="IPR016135">
    <property type="entry name" value="UBQ-conjugating_enzyme/RWD"/>
</dbReference>
<comment type="caution">
    <text evidence="8">The sequence shown here is derived from an EMBL/GenBank/DDBJ whole genome shotgun (WGS) entry which is preliminary data.</text>
</comment>
<dbReference type="OrthoDB" id="9973183at2759"/>
<evidence type="ECO:0000313" key="8">
    <source>
        <dbReference type="EMBL" id="CAD2207766.1"/>
    </source>
</evidence>
<evidence type="ECO:0000256" key="6">
    <source>
        <dbReference type="RuleBase" id="RU362109"/>
    </source>
</evidence>
<keyword evidence="6" id="KW-0067">ATP-binding</keyword>
<evidence type="ECO:0000256" key="3">
    <source>
        <dbReference type="ARBA" id="ARBA00022679"/>
    </source>
</evidence>
<organism evidence="8 9">
    <name type="scientific">Meloidogyne enterolobii</name>
    <name type="common">Root-knot nematode worm</name>
    <name type="synonym">Meloidogyne mayaguensis</name>
    <dbReference type="NCBI Taxonomy" id="390850"/>
    <lineage>
        <taxon>Eukaryota</taxon>
        <taxon>Metazoa</taxon>
        <taxon>Ecdysozoa</taxon>
        <taxon>Nematoda</taxon>
        <taxon>Chromadorea</taxon>
        <taxon>Rhabditida</taxon>
        <taxon>Tylenchina</taxon>
        <taxon>Tylenchomorpha</taxon>
        <taxon>Tylenchoidea</taxon>
        <taxon>Meloidogynidae</taxon>
        <taxon>Meloidogyninae</taxon>
        <taxon>Meloidogyne</taxon>
    </lineage>
</organism>
<keyword evidence="4 6" id="KW-0833">Ubl conjugation pathway</keyword>
<comment type="similarity">
    <text evidence="6">Belongs to the ubiquitin-conjugating enzyme family.</text>
</comment>
<evidence type="ECO:0000256" key="4">
    <source>
        <dbReference type="ARBA" id="ARBA00022786"/>
    </source>
</evidence>
<dbReference type="PANTHER" id="PTHR24067">
    <property type="entry name" value="UBIQUITIN-CONJUGATING ENZYME E2"/>
    <property type="match status" value="1"/>
</dbReference>
<protein>
    <recommendedName>
        <fullName evidence="2">E2 ubiquitin-conjugating enzyme</fullName>
        <ecNumber evidence="2">2.3.2.23</ecNumber>
    </recommendedName>
</protein>
<keyword evidence="6" id="KW-0547">Nucleotide-binding</keyword>
<evidence type="ECO:0000313" key="9">
    <source>
        <dbReference type="Proteomes" id="UP000580250"/>
    </source>
</evidence>
<name>A0A6V7Y8B4_MELEN</name>
<evidence type="ECO:0000256" key="1">
    <source>
        <dbReference type="ARBA" id="ARBA00000485"/>
    </source>
</evidence>
<dbReference type="InterPro" id="IPR000608">
    <property type="entry name" value="UBC"/>
</dbReference>
<dbReference type="Proteomes" id="UP000580250">
    <property type="component" value="Unassembled WGS sequence"/>
</dbReference>
<reference evidence="8 9" key="1">
    <citation type="submission" date="2020-08" db="EMBL/GenBank/DDBJ databases">
        <authorList>
            <person name="Koutsovoulos G."/>
            <person name="Danchin GJ E."/>
        </authorList>
    </citation>
    <scope>NUCLEOTIDE SEQUENCE [LARGE SCALE GENOMIC DNA]</scope>
</reference>
<gene>
    <name evidence="8" type="ORF">MENT_LOCUS61732</name>
</gene>
<dbReference type="InterPro" id="IPR050113">
    <property type="entry name" value="Ub_conjugating_enzyme"/>
</dbReference>
<dbReference type="FunFam" id="3.10.110.10:FF:000011">
    <property type="entry name" value="Ubiquitin-conjugating enzyme E2 L3"/>
    <property type="match status" value="1"/>
</dbReference>
<dbReference type="CDD" id="cd23801">
    <property type="entry name" value="UBCc_UBE2L3"/>
    <property type="match status" value="1"/>
</dbReference>
<dbReference type="SUPFAM" id="SSF54495">
    <property type="entry name" value="UBC-like"/>
    <property type="match status" value="1"/>
</dbReference>
<dbReference type="AlphaFoldDB" id="A0A6V7Y8B4"/>
<feature type="domain" description="UBC core" evidence="7">
    <location>
        <begin position="3"/>
        <end position="150"/>
    </location>
</feature>
<dbReference type="PROSITE" id="PS00183">
    <property type="entry name" value="UBC_1"/>
    <property type="match status" value="1"/>
</dbReference>
<proteinExistence type="inferred from homology"/>
<dbReference type="EC" id="2.3.2.23" evidence="2"/>
<dbReference type="EMBL" id="CAJEWN010003477">
    <property type="protein sequence ID" value="CAD2207766.1"/>
    <property type="molecule type" value="Genomic_DNA"/>
</dbReference>
<keyword evidence="3" id="KW-0808">Transferase</keyword>
<evidence type="ECO:0000256" key="2">
    <source>
        <dbReference type="ARBA" id="ARBA00012486"/>
    </source>
</evidence>
<feature type="active site" description="Glycyl thioester intermediate" evidence="5">
    <location>
        <position position="87"/>
    </location>
</feature>
<dbReference type="Pfam" id="PF00179">
    <property type="entry name" value="UQ_con"/>
    <property type="match status" value="1"/>
</dbReference>
<comment type="catalytic activity">
    <reaction evidence="1">
        <text>S-ubiquitinyl-[E1 ubiquitin-activating enzyme]-L-cysteine + [E2 ubiquitin-conjugating enzyme]-L-cysteine = [E1 ubiquitin-activating enzyme]-L-cysteine + S-ubiquitinyl-[E2 ubiquitin-conjugating enzyme]-L-cysteine.</text>
        <dbReference type="EC" id="2.3.2.23"/>
    </reaction>
</comment>
<dbReference type="InterPro" id="IPR023313">
    <property type="entry name" value="UBQ-conjugating_AS"/>
</dbReference>
<accession>A0A6V7Y8B4</accession>
<dbReference type="GO" id="GO:0032446">
    <property type="term" value="P:protein modification by small protein conjugation"/>
    <property type="evidence" value="ECO:0007669"/>
    <property type="project" value="UniProtKB-ARBA"/>
</dbReference>
<sequence length="153" mass="17722">MTASSRRLQKELAEMRSNSSGTVRIAEVDEANLLHWVLLLYPDREPYNRGAFRVTVDFPTEYPFKPPRVTFVTKIYHPNVDDKGQVCLGIIQAENWKPATRTEQVINALVSLIAEPEINHPLRADLAEEFQKDKKKFLKNAEDYTKKHAERRD</sequence>
<dbReference type="GO" id="GO:0005524">
    <property type="term" value="F:ATP binding"/>
    <property type="evidence" value="ECO:0007669"/>
    <property type="project" value="UniProtKB-UniRule"/>
</dbReference>